<feature type="region of interest" description="Disordered" evidence="17">
    <location>
        <begin position="678"/>
        <end position="848"/>
    </location>
</feature>
<evidence type="ECO:0000256" key="9">
    <source>
        <dbReference type="ARBA" id="ARBA00023015"/>
    </source>
</evidence>
<evidence type="ECO:0000256" key="15">
    <source>
        <dbReference type="ARBA" id="ARBA00071947"/>
    </source>
</evidence>
<feature type="compositionally biased region" description="Basic and acidic residues" evidence="17">
    <location>
        <begin position="220"/>
        <end position="231"/>
    </location>
</feature>
<evidence type="ECO:0000256" key="8">
    <source>
        <dbReference type="ARBA" id="ARBA00022833"/>
    </source>
</evidence>
<feature type="compositionally biased region" description="Gly residues" evidence="17">
    <location>
        <begin position="1504"/>
        <end position="1514"/>
    </location>
</feature>
<keyword evidence="5" id="KW-0479">Metal-binding</keyword>
<feature type="domain" description="C2H2-type" evidence="18">
    <location>
        <begin position="527"/>
        <end position="554"/>
    </location>
</feature>
<evidence type="ECO:0000256" key="11">
    <source>
        <dbReference type="ARBA" id="ARBA00023163"/>
    </source>
</evidence>
<dbReference type="GO" id="GO:0005634">
    <property type="term" value="C:nucleus"/>
    <property type="evidence" value="ECO:0007669"/>
    <property type="project" value="UniProtKB-SubCell"/>
</dbReference>
<feature type="domain" description="C2H2-type" evidence="18">
    <location>
        <begin position="1585"/>
        <end position="1607"/>
    </location>
</feature>
<organism evidence="19 20">
    <name type="scientific">Blomia tropicalis</name>
    <name type="common">Mite</name>
    <dbReference type="NCBI Taxonomy" id="40697"/>
    <lineage>
        <taxon>Eukaryota</taxon>
        <taxon>Metazoa</taxon>
        <taxon>Ecdysozoa</taxon>
        <taxon>Arthropoda</taxon>
        <taxon>Chelicerata</taxon>
        <taxon>Arachnida</taxon>
        <taxon>Acari</taxon>
        <taxon>Acariformes</taxon>
        <taxon>Sarcoptiformes</taxon>
        <taxon>Astigmata</taxon>
        <taxon>Glycyphagoidea</taxon>
        <taxon>Echimyopodidae</taxon>
        <taxon>Blomia</taxon>
    </lineage>
</organism>
<evidence type="ECO:0000256" key="3">
    <source>
        <dbReference type="ARBA" id="ARBA00022473"/>
    </source>
</evidence>
<keyword evidence="9" id="KW-0805">Transcription regulation</keyword>
<dbReference type="PROSITE" id="PS50157">
    <property type="entry name" value="ZINC_FINGER_C2H2_2"/>
    <property type="match status" value="9"/>
</dbReference>
<feature type="compositionally biased region" description="Basic and acidic residues" evidence="17">
    <location>
        <begin position="1158"/>
        <end position="1181"/>
    </location>
</feature>
<dbReference type="FunFam" id="3.30.160.60:FF:002027">
    <property type="entry name" value="Blast:Sal-like protein 3"/>
    <property type="match status" value="1"/>
</dbReference>
<feature type="domain" description="C2H2-type" evidence="18">
    <location>
        <begin position="1009"/>
        <end position="1036"/>
    </location>
</feature>
<dbReference type="GO" id="GO:0030154">
    <property type="term" value="P:cell differentiation"/>
    <property type="evidence" value="ECO:0007669"/>
    <property type="project" value="UniProtKB-ARBA"/>
</dbReference>
<feature type="region of interest" description="Disordered" evidence="17">
    <location>
        <begin position="1252"/>
        <end position="1287"/>
    </location>
</feature>
<feature type="compositionally biased region" description="Low complexity" evidence="17">
    <location>
        <begin position="1105"/>
        <end position="1137"/>
    </location>
</feature>
<evidence type="ECO:0000259" key="18">
    <source>
        <dbReference type="PROSITE" id="PS50157"/>
    </source>
</evidence>
<feature type="region of interest" description="Disordered" evidence="17">
    <location>
        <begin position="863"/>
        <end position="911"/>
    </location>
</feature>
<dbReference type="OMA" id="MMHQCPI"/>
<comment type="similarity">
    <text evidence="13">Belongs to the sal C2H2-type zinc-finger protein family.</text>
</comment>
<feature type="domain" description="C2H2-type" evidence="18">
    <location>
        <begin position="977"/>
        <end position="1004"/>
    </location>
</feature>
<evidence type="ECO:0000256" key="17">
    <source>
        <dbReference type="SAM" id="MobiDB-lite"/>
    </source>
</evidence>
<dbReference type="FunFam" id="3.30.160.60:FF:000215">
    <property type="entry name" value="Spalt-like transcription factor 3"/>
    <property type="match status" value="1"/>
</dbReference>
<keyword evidence="11" id="KW-0804">Transcription</keyword>
<dbReference type="GO" id="GO:0000981">
    <property type="term" value="F:DNA-binding transcription factor activity, RNA polymerase II-specific"/>
    <property type="evidence" value="ECO:0007669"/>
    <property type="project" value="TreeGrafter"/>
</dbReference>
<dbReference type="SUPFAM" id="SSF57667">
    <property type="entry name" value="beta-beta-alpha zinc fingers"/>
    <property type="match status" value="5"/>
</dbReference>
<evidence type="ECO:0000313" key="20">
    <source>
        <dbReference type="Proteomes" id="UP001142055"/>
    </source>
</evidence>
<keyword evidence="7 16" id="KW-0863">Zinc-finger</keyword>
<dbReference type="FunFam" id="3.30.160.60:FF:000025">
    <property type="entry name" value="Spalt-like transcription factor 1"/>
    <property type="match status" value="1"/>
</dbReference>
<dbReference type="FunFam" id="3.30.160.60:FF:000130">
    <property type="entry name" value="Spalt-like transcription factor 4"/>
    <property type="match status" value="1"/>
</dbReference>
<feature type="compositionally biased region" description="Gly residues" evidence="17">
    <location>
        <begin position="865"/>
        <end position="874"/>
    </location>
</feature>
<feature type="region of interest" description="Disordered" evidence="17">
    <location>
        <begin position="272"/>
        <end position="297"/>
    </location>
</feature>
<dbReference type="InterPro" id="IPR013087">
    <property type="entry name" value="Znf_C2H2_type"/>
</dbReference>
<accession>A0A9Q0M5E6</accession>
<dbReference type="PANTHER" id="PTHR23233:SF84">
    <property type="entry name" value="FI23031P1"/>
    <property type="match status" value="1"/>
</dbReference>
<feature type="compositionally biased region" description="Low complexity" evidence="17">
    <location>
        <begin position="385"/>
        <end position="404"/>
    </location>
</feature>
<feature type="region of interest" description="Disordered" evidence="17">
    <location>
        <begin position="1769"/>
        <end position="1802"/>
    </location>
</feature>
<feature type="compositionally biased region" description="Low complexity" evidence="17">
    <location>
        <begin position="836"/>
        <end position="848"/>
    </location>
</feature>
<feature type="region of interest" description="Disordered" evidence="17">
    <location>
        <begin position="1691"/>
        <end position="1731"/>
    </location>
</feature>
<feature type="compositionally biased region" description="Basic and acidic residues" evidence="17">
    <location>
        <begin position="775"/>
        <end position="799"/>
    </location>
</feature>
<feature type="compositionally biased region" description="Polar residues" evidence="17">
    <location>
        <begin position="274"/>
        <end position="283"/>
    </location>
</feature>
<feature type="compositionally biased region" description="Low complexity" evidence="17">
    <location>
        <begin position="1533"/>
        <end position="1546"/>
    </location>
</feature>
<feature type="region of interest" description="Disordered" evidence="17">
    <location>
        <begin position="1467"/>
        <end position="1554"/>
    </location>
</feature>
<feature type="domain" description="C2H2-type" evidence="18">
    <location>
        <begin position="1410"/>
        <end position="1432"/>
    </location>
</feature>
<feature type="compositionally biased region" description="Low complexity" evidence="17">
    <location>
        <begin position="1473"/>
        <end position="1498"/>
    </location>
</feature>
<comment type="caution">
    <text evidence="19">The sequence shown here is derived from an EMBL/GenBank/DDBJ whole genome shotgun (WGS) entry which is preliminary data.</text>
</comment>
<keyword evidence="10" id="KW-0238">DNA-binding</keyword>
<evidence type="ECO:0000256" key="13">
    <source>
        <dbReference type="ARBA" id="ARBA00038474"/>
    </source>
</evidence>
<evidence type="ECO:0000256" key="1">
    <source>
        <dbReference type="ARBA" id="ARBA00004123"/>
    </source>
</evidence>
<dbReference type="FunFam" id="3.30.160.60:FF:000341">
    <property type="entry name" value="Spalt-like transcription factor 1"/>
    <property type="match status" value="1"/>
</dbReference>
<feature type="compositionally biased region" description="Acidic residues" evidence="17">
    <location>
        <begin position="1717"/>
        <end position="1731"/>
    </location>
</feature>
<feature type="region of interest" description="Disordered" evidence="17">
    <location>
        <begin position="1606"/>
        <end position="1656"/>
    </location>
</feature>
<evidence type="ECO:0000256" key="4">
    <source>
        <dbReference type="ARBA" id="ARBA00022553"/>
    </source>
</evidence>
<feature type="domain" description="C2H2-type" evidence="18">
    <location>
        <begin position="949"/>
        <end position="976"/>
    </location>
</feature>
<feature type="compositionally biased region" description="Polar residues" evidence="17">
    <location>
        <begin position="324"/>
        <end position="349"/>
    </location>
</feature>
<feature type="compositionally biased region" description="Low complexity" evidence="17">
    <location>
        <begin position="1210"/>
        <end position="1224"/>
    </location>
</feature>
<comment type="function">
    <text evidence="14">Required for the establishment of the posterior-most head and the anterior-most tail segments of the embryo. Probably function as a transcriptional regulator. Could repress the transcription of the tsh gene.</text>
</comment>
<feature type="domain" description="C2H2-type" evidence="18">
    <location>
        <begin position="1382"/>
        <end position="1409"/>
    </location>
</feature>
<evidence type="ECO:0000256" key="14">
    <source>
        <dbReference type="ARBA" id="ARBA00056983"/>
    </source>
</evidence>
<feature type="compositionally biased region" description="Acidic residues" evidence="17">
    <location>
        <begin position="716"/>
        <end position="726"/>
    </location>
</feature>
<proteinExistence type="inferred from homology"/>
<evidence type="ECO:0000313" key="19">
    <source>
        <dbReference type="EMBL" id="KAJ6219232.1"/>
    </source>
</evidence>
<gene>
    <name evidence="19" type="ORF">RDWZM_005044</name>
</gene>
<dbReference type="GO" id="GO:0007399">
    <property type="term" value="P:nervous system development"/>
    <property type="evidence" value="ECO:0007669"/>
    <property type="project" value="UniProtKB-ARBA"/>
</dbReference>
<dbReference type="GO" id="GO:0035107">
    <property type="term" value="P:appendage morphogenesis"/>
    <property type="evidence" value="ECO:0007669"/>
    <property type="project" value="UniProtKB-ARBA"/>
</dbReference>
<feature type="compositionally biased region" description="Basic and acidic residues" evidence="17">
    <location>
        <begin position="350"/>
        <end position="381"/>
    </location>
</feature>
<feature type="compositionally biased region" description="Polar residues" evidence="17">
    <location>
        <begin position="693"/>
        <end position="703"/>
    </location>
</feature>
<dbReference type="PROSITE" id="PS00028">
    <property type="entry name" value="ZINC_FINGER_C2H2_1"/>
    <property type="match status" value="9"/>
</dbReference>
<feature type="region of interest" description="Disordered" evidence="17">
    <location>
        <begin position="555"/>
        <end position="609"/>
    </location>
</feature>
<reference evidence="19" key="1">
    <citation type="submission" date="2022-12" db="EMBL/GenBank/DDBJ databases">
        <title>Genome assemblies of Blomia tropicalis.</title>
        <authorList>
            <person name="Cui Y."/>
        </authorList>
    </citation>
    <scope>NUCLEOTIDE SEQUENCE</scope>
    <source>
        <tissue evidence="19">Adult mites</tissue>
    </source>
</reference>
<keyword evidence="4" id="KW-0597">Phosphoprotein</keyword>
<feature type="domain" description="C2H2-type" evidence="18">
    <location>
        <begin position="499"/>
        <end position="526"/>
    </location>
</feature>
<feature type="compositionally biased region" description="Polar residues" evidence="17">
    <location>
        <begin position="1261"/>
        <end position="1276"/>
    </location>
</feature>
<evidence type="ECO:0000256" key="2">
    <source>
        <dbReference type="ARBA" id="ARBA00006991"/>
    </source>
</evidence>
<feature type="domain" description="C2H2-type" evidence="18">
    <location>
        <begin position="1557"/>
        <end position="1584"/>
    </location>
</feature>
<dbReference type="SMART" id="SM00355">
    <property type="entry name" value="ZnF_C2H2"/>
    <property type="match status" value="11"/>
</dbReference>
<feature type="region of interest" description="Disordered" evidence="17">
    <location>
        <begin position="1333"/>
        <end position="1375"/>
    </location>
</feature>
<dbReference type="GO" id="GO:0008270">
    <property type="term" value="F:zinc ion binding"/>
    <property type="evidence" value="ECO:0007669"/>
    <property type="project" value="UniProtKB-KW"/>
</dbReference>
<protein>
    <recommendedName>
        <fullName evidence="15">Homeotic protein spalt-major</fullName>
    </recommendedName>
</protein>
<dbReference type="Gene3D" id="3.30.160.60">
    <property type="entry name" value="Classic Zinc Finger"/>
    <property type="match status" value="9"/>
</dbReference>
<feature type="compositionally biased region" description="Basic and acidic residues" evidence="17">
    <location>
        <begin position="563"/>
        <end position="572"/>
    </location>
</feature>
<feature type="compositionally biased region" description="Low complexity" evidence="17">
    <location>
        <begin position="589"/>
        <end position="609"/>
    </location>
</feature>
<dbReference type="Pfam" id="PF00096">
    <property type="entry name" value="zf-C2H2"/>
    <property type="match status" value="7"/>
</dbReference>
<evidence type="ECO:0000256" key="10">
    <source>
        <dbReference type="ARBA" id="ARBA00023125"/>
    </source>
</evidence>
<feature type="compositionally biased region" description="Acidic residues" evidence="17">
    <location>
        <begin position="1145"/>
        <end position="1157"/>
    </location>
</feature>
<keyword evidence="12" id="KW-0539">Nucleus</keyword>
<evidence type="ECO:0000256" key="5">
    <source>
        <dbReference type="ARBA" id="ARBA00022723"/>
    </source>
</evidence>
<feature type="compositionally biased region" description="Low complexity" evidence="17">
    <location>
        <begin position="1779"/>
        <end position="1792"/>
    </location>
</feature>
<dbReference type="EMBL" id="JAPWDV010000002">
    <property type="protein sequence ID" value="KAJ6219232.1"/>
    <property type="molecule type" value="Genomic_DNA"/>
</dbReference>
<comment type="similarity">
    <text evidence="2">Belongs to the krueppel C2H2-type zinc-finger protein family.</text>
</comment>
<evidence type="ECO:0000256" key="12">
    <source>
        <dbReference type="ARBA" id="ARBA00023242"/>
    </source>
</evidence>
<sequence length="1802" mass="196449">MFLLFHSDVQTKSGNAVNQTKAKPKHEANSDLIDISTDNNNILLELNDNNDENRFQSNLNGNVSTNPNQTTTTFKERDFNVRTQLKSLHNGTFDNNNTFADKLKHNRNKLNETLKTVEYHIDLNASTMKSNSTSATTALSGLTMNLAAAAAAAASAGTGIGSMSSASTHGSVKNLCDKCGGTYATLAALISHKKSCKGTISRKRLAMGRHIQQQQQLKAKSKECLDDEHNKNLGNESANYKFLNDPSNPMNNNNPLMNPFAHQMAAAAAAAAATSNNNGQQQWPGGDGFFGSSPFGNGSMNPAELGAFLETISPMLLNNQLTNSHQENHLSPSSSSNNADPCNENGSSEPNEKANDLDTDRLNHYGTFDRSDRKDDCDQMKRSPSNLSSRSGTPPSSTPSSNTRKLLSSLMDLKDTNPDAPLPPMMSPPKSSEDGAVGTSGTSSFSEPNTLELLQKHTEQALQNTMSGGSFLLNGSTDNGDLLCFRKGKDGKEDPASRHRCRYCGKVFGSDSALQIHIRSHTGERPFKCNVCGNRFTTKGNLKVHFQRHKAKYPHVKMNPHPVPEHLDKFHPPLEPPSNSQSPPPAPPGFFSSSGSSTNNMNGNGGANNNNNFSNNFHIPAIFSSTLIPFGTDSDQNGKVNDDTSKTNANDDVGKKTTKSLFDFSELYLNNLEHNNKLREDSGRHMGLRMSESDANPSDSSQSECDDMKPINNGQDSDESDTDLDIDSGAINRHKTENGNIKRKNENDKDDDNDNDDDDDDEDAGVDQTQDDEMYQSKKERLTNNNGNHDRKKEAKNLDDESNSQMEMDVEMNGLSEVDDEQMDDEDEDDDNTQYGSSPGTLPSSSFSLMGLPFGMDLGQLPNHLGGGGGGGTGSMSASAAFAGGARSETDSDLGEGASKDPIFYQNLLPKPGSTDSTWETLMEVQKASETVKLQQLVDNIEHKLKDPNQCFFCKRVLSCKSALQMHYRTHTGERPFKCKICGRAFTTKGNLKTHMGVHRVKPPLRMMHQCPICHKQFTNALVLQQHIRTHTGEAGSGVNMSDHGANDLLAELKNSPLLPSNFPRSFLPPGFGLPFSIPPMGLPSGLFPPSLMPDMASAAQHQMNNNNNNNNKSSNNANLFGNGSYGSGSSISLNESSEIKKEEPDDGEEEDDADVDIDQKNNVEEDNVDCEKEPSEHANESDANDLSLNRSKRDSLRKRKLSVQTKLIDQQQQQQQHDNQDSQFGSHISDATDLDDEQQLQQQQQQEISNLFKTKKIDNSFKSSKSNQSIMTNNGKMKDIEPQTNDSSISTLSALENHVIKSISQVSPSQPPSKSSLFGNVSTNVGDLMLPKASTPNVLDLTPKSMGHESNSRSPTSSESRSFPPTPFAGLPFHPTGRPNTTCRICCKTFACFSALEIHIRSHTKERPFKCEVCDRGFSTKGNMKQHMLTHKIRDLPPDLYTTVSPPANTTLGNFLTSNNISKILRQKHQQQQHQSSGGTNQSSSNNNSNNSSRVSSPHTPTGIGGGIIGSNFGGCNSNSVDSTDKNMIRNSDSPVGEQSSGSSSRTAIGNGTNKHMCRICNKPFSSGSALQIHMRTHTGDKPFKCTICGRAFTTKGNLKVHMGTHMWNSNPSRRGRRMSIDLPNLHISPPNVPSTGSNQSDSTPNQSSPNADLFFPYLPSHLPGFLNGPDANQLAMQQMMLMKMMSANQNANSIPPPPLSSSSGLDKPERSTNGGDDEENNDDDINDDTLDQEQSRVDQWKMQCTFCGHCSTTPNDFEQHIKEHLQAAAADPDSTDDQLQSSLSSITTSTNKKNVADVST</sequence>
<feature type="compositionally biased region" description="Low complexity" evidence="17">
    <location>
        <begin position="875"/>
        <end position="886"/>
    </location>
</feature>
<evidence type="ECO:0000256" key="6">
    <source>
        <dbReference type="ARBA" id="ARBA00022737"/>
    </source>
</evidence>
<dbReference type="GO" id="GO:0048513">
    <property type="term" value="P:animal organ development"/>
    <property type="evidence" value="ECO:0007669"/>
    <property type="project" value="UniProtKB-ARBA"/>
</dbReference>
<feature type="region of interest" description="Disordered" evidence="17">
    <location>
        <begin position="216"/>
        <end position="237"/>
    </location>
</feature>
<name>A0A9Q0M5E6_BLOTA</name>
<dbReference type="PANTHER" id="PTHR23233">
    <property type="entry name" value="SAL-LIKE PROTEIN"/>
    <property type="match status" value="1"/>
</dbReference>
<feature type="compositionally biased region" description="Low complexity" evidence="17">
    <location>
        <begin position="1353"/>
        <end position="1364"/>
    </location>
</feature>
<feature type="compositionally biased region" description="Polar residues" evidence="17">
    <location>
        <begin position="1635"/>
        <end position="1652"/>
    </location>
</feature>
<keyword evidence="3" id="KW-0217">Developmental protein</keyword>
<dbReference type="InterPro" id="IPR051565">
    <property type="entry name" value="Sal_C2H2-zinc-finger"/>
</dbReference>
<dbReference type="FunFam" id="3.30.160.60:FF:000291">
    <property type="entry name" value="Spalt-like transcription factor 4"/>
    <property type="match status" value="1"/>
</dbReference>
<comment type="subcellular location">
    <subcellularLocation>
        <location evidence="1">Nucleus</location>
    </subcellularLocation>
</comment>
<evidence type="ECO:0000256" key="7">
    <source>
        <dbReference type="ARBA" id="ARBA00022771"/>
    </source>
</evidence>
<feature type="region of interest" description="Disordered" evidence="17">
    <location>
        <begin position="634"/>
        <end position="655"/>
    </location>
</feature>
<dbReference type="Proteomes" id="UP001142055">
    <property type="component" value="Chromosome 2"/>
</dbReference>
<dbReference type="FunFam" id="3.30.160.60:FF:000193">
    <property type="entry name" value="Zinc finger protein 300"/>
    <property type="match status" value="1"/>
</dbReference>
<feature type="compositionally biased region" description="Acidic residues" evidence="17">
    <location>
        <begin position="817"/>
        <end position="832"/>
    </location>
</feature>
<feature type="compositionally biased region" description="Acidic residues" evidence="17">
    <location>
        <begin position="748"/>
        <end position="774"/>
    </location>
</feature>
<keyword evidence="20" id="KW-1185">Reference proteome</keyword>
<feature type="region of interest" description="Disordered" evidence="17">
    <location>
        <begin position="324"/>
        <end position="447"/>
    </location>
</feature>
<feature type="compositionally biased region" description="Polar residues" evidence="17">
    <location>
        <begin position="1793"/>
        <end position="1802"/>
    </location>
</feature>
<dbReference type="InterPro" id="IPR036236">
    <property type="entry name" value="Znf_C2H2_sf"/>
</dbReference>
<evidence type="ECO:0000256" key="16">
    <source>
        <dbReference type="PROSITE-ProRule" id="PRU00042"/>
    </source>
</evidence>
<keyword evidence="6" id="KW-0677">Repeat</keyword>
<dbReference type="GO" id="GO:0000978">
    <property type="term" value="F:RNA polymerase II cis-regulatory region sequence-specific DNA binding"/>
    <property type="evidence" value="ECO:0007669"/>
    <property type="project" value="TreeGrafter"/>
</dbReference>
<feature type="region of interest" description="Disordered" evidence="17">
    <location>
        <begin position="1102"/>
        <end position="1230"/>
    </location>
</feature>
<keyword evidence="8" id="KW-0862">Zinc</keyword>